<accession>A0A2M9ZSM7</accession>
<evidence type="ECO:0000313" key="4">
    <source>
        <dbReference type="Proteomes" id="UP000231990"/>
    </source>
</evidence>
<dbReference type="OrthoDB" id="330947at2"/>
<dbReference type="InterPro" id="IPR009711">
    <property type="entry name" value="UPF0473"/>
</dbReference>
<evidence type="ECO:0000313" key="3">
    <source>
        <dbReference type="Proteomes" id="UP000231962"/>
    </source>
</evidence>
<dbReference type="Pfam" id="PF06949">
    <property type="entry name" value="DUF1292"/>
    <property type="match status" value="1"/>
</dbReference>
<protein>
    <submittedName>
        <fullName evidence="2">DUF1292 domain-containing protein</fullName>
    </submittedName>
</protein>
<dbReference type="AlphaFoldDB" id="A0A2M9ZSM7"/>
<dbReference type="EMBL" id="NPDZ01000001">
    <property type="protein sequence ID" value="PJZ75080.1"/>
    <property type="molecule type" value="Genomic_DNA"/>
</dbReference>
<organism evidence="2 4">
    <name type="scientific">Leptospira perolatii</name>
    <dbReference type="NCBI Taxonomy" id="2023191"/>
    <lineage>
        <taxon>Bacteria</taxon>
        <taxon>Pseudomonadati</taxon>
        <taxon>Spirochaetota</taxon>
        <taxon>Spirochaetia</taxon>
        <taxon>Leptospirales</taxon>
        <taxon>Leptospiraceae</taxon>
        <taxon>Leptospira</taxon>
    </lineage>
</organism>
<dbReference type="EMBL" id="NPDY01000016">
    <property type="protein sequence ID" value="PJZ68725.1"/>
    <property type="molecule type" value="Genomic_DNA"/>
</dbReference>
<proteinExistence type="predicted"/>
<sequence length="111" mass="12684">MEALDPESAERGFEEFSEESLYLLDEDGNSHTFLIGEAVEIDESQYFLLIPTSEEDRELVNLDVGFLKGEESFGYFAVRLEADEYGEDRLVEVLDPRELEDLLNELNADVV</sequence>
<evidence type="ECO:0000313" key="1">
    <source>
        <dbReference type="EMBL" id="PJZ68725.1"/>
    </source>
</evidence>
<evidence type="ECO:0000313" key="2">
    <source>
        <dbReference type="EMBL" id="PJZ75080.1"/>
    </source>
</evidence>
<comment type="caution">
    <text evidence="2">The sequence shown here is derived from an EMBL/GenBank/DDBJ whole genome shotgun (WGS) entry which is preliminary data.</text>
</comment>
<keyword evidence="3" id="KW-1185">Reference proteome</keyword>
<dbReference type="RefSeq" id="WP_100714740.1">
    <property type="nucleotide sequence ID" value="NZ_NPDY01000016.1"/>
</dbReference>
<reference evidence="3 4" key="1">
    <citation type="submission" date="2017-07" db="EMBL/GenBank/DDBJ databases">
        <title>Leptospira spp. isolated from tropical soils.</title>
        <authorList>
            <person name="Thibeaux R."/>
            <person name="Iraola G."/>
            <person name="Ferres I."/>
            <person name="Bierque E."/>
            <person name="Girault D."/>
            <person name="Soupe-Gilbert M.-E."/>
            <person name="Picardeau M."/>
            <person name="Goarant C."/>
        </authorList>
    </citation>
    <scope>NUCLEOTIDE SEQUENCE [LARGE SCALE GENOMIC DNA]</scope>
    <source>
        <strain evidence="2 4">FH1-B-B1</strain>
        <strain evidence="1 3">FH1-B-C1</strain>
    </source>
</reference>
<dbReference type="Proteomes" id="UP000231962">
    <property type="component" value="Unassembled WGS sequence"/>
</dbReference>
<name>A0A2M9ZSM7_9LEPT</name>
<gene>
    <name evidence="1" type="ORF">CH360_14305</name>
    <name evidence="2" type="ORF">CH373_03425</name>
</gene>
<dbReference type="Proteomes" id="UP000231990">
    <property type="component" value="Unassembled WGS sequence"/>
</dbReference>